<dbReference type="EMBL" id="JAPEUX010000007">
    <property type="protein sequence ID" value="KAJ4348193.1"/>
    <property type="molecule type" value="Genomic_DNA"/>
</dbReference>
<gene>
    <name evidence="8" type="ORF">N0V89_009565</name>
</gene>
<dbReference type="PANTHER" id="PTHR13789">
    <property type="entry name" value="MONOOXYGENASE"/>
    <property type="match status" value="1"/>
</dbReference>
<dbReference type="InterPro" id="IPR050493">
    <property type="entry name" value="FAD-dep_Monooxygenase_BioMet"/>
</dbReference>
<dbReference type="GeneID" id="80913095"/>
<dbReference type="GO" id="GO:0071949">
    <property type="term" value="F:FAD binding"/>
    <property type="evidence" value="ECO:0007669"/>
    <property type="project" value="InterPro"/>
</dbReference>
<name>A0A9W9C7D8_9PLEO</name>
<dbReference type="InterPro" id="IPR002938">
    <property type="entry name" value="FAD-bd"/>
</dbReference>
<feature type="domain" description="FAD-binding" evidence="7">
    <location>
        <begin position="2"/>
        <end position="379"/>
    </location>
</feature>
<keyword evidence="5" id="KW-0503">Monooxygenase</keyword>
<dbReference type="OrthoDB" id="16820at2759"/>
<proteinExistence type="inferred from homology"/>
<feature type="chain" id="PRO_5040831684" description="FAD-binding domain-containing protein" evidence="6">
    <location>
        <begin position="19"/>
        <end position="455"/>
    </location>
</feature>
<organism evidence="8 9">
    <name type="scientific">Didymosphaeria variabile</name>
    <dbReference type="NCBI Taxonomy" id="1932322"/>
    <lineage>
        <taxon>Eukaryota</taxon>
        <taxon>Fungi</taxon>
        <taxon>Dikarya</taxon>
        <taxon>Ascomycota</taxon>
        <taxon>Pezizomycotina</taxon>
        <taxon>Dothideomycetes</taxon>
        <taxon>Pleosporomycetidae</taxon>
        <taxon>Pleosporales</taxon>
        <taxon>Massarineae</taxon>
        <taxon>Didymosphaeriaceae</taxon>
        <taxon>Didymosphaeria</taxon>
    </lineage>
</organism>
<keyword evidence="9" id="KW-1185">Reference proteome</keyword>
<comment type="similarity">
    <text evidence="1">Belongs to the paxM FAD-dependent monooxygenase family.</text>
</comment>
<evidence type="ECO:0000313" key="8">
    <source>
        <dbReference type="EMBL" id="KAJ4348193.1"/>
    </source>
</evidence>
<dbReference type="SUPFAM" id="SSF54373">
    <property type="entry name" value="FAD-linked reductases, C-terminal domain"/>
    <property type="match status" value="1"/>
</dbReference>
<dbReference type="RefSeq" id="XP_056067581.1">
    <property type="nucleotide sequence ID" value="XM_056218316.1"/>
</dbReference>
<dbReference type="InterPro" id="IPR036188">
    <property type="entry name" value="FAD/NAD-bd_sf"/>
</dbReference>
<protein>
    <recommendedName>
        <fullName evidence="7">FAD-binding domain-containing protein</fullName>
    </recommendedName>
</protein>
<evidence type="ECO:0000259" key="7">
    <source>
        <dbReference type="Pfam" id="PF01494"/>
    </source>
</evidence>
<accession>A0A9W9C7D8</accession>
<dbReference type="PANTHER" id="PTHR13789:SF306">
    <property type="entry name" value="HYDROXYLASE, PUTATIVE-RELATED"/>
    <property type="match status" value="1"/>
</dbReference>
<evidence type="ECO:0000256" key="2">
    <source>
        <dbReference type="ARBA" id="ARBA00022630"/>
    </source>
</evidence>
<comment type="caution">
    <text evidence="8">The sequence shown here is derived from an EMBL/GenBank/DDBJ whole genome shotgun (WGS) entry which is preliminary data.</text>
</comment>
<dbReference type="Gene3D" id="3.50.50.60">
    <property type="entry name" value="FAD/NAD(P)-binding domain"/>
    <property type="match status" value="1"/>
</dbReference>
<keyword evidence="2" id="KW-0285">Flavoprotein</keyword>
<evidence type="ECO:0000256" key="4">
    <source>
        <dbReference type="ARBA" id="ARBA00023002"/>
    </source>
</evidence>
<dbReference type="AlphaFoldDB" id="A0A9W9C7D8"/>
<evidence type="ECO:0000256" key="3">
    <source>
        <dbReference type="ARBA" id="ARBA00022827"/>
    </source>
</evidence>
<dbReference type="Proteomes" id="UP001140513">
    <property type="component" value="Unassembled WGS sequence"/>
</dbReference>
<dbReference type="PRINTS" id="PR00420">
    <property type="entry name" value="RNGMNOXGNASE"/>
</dbReference>
<evidence type="ECO:0000256" key="1">
    <source>
        <dbReference type="ARBA" id="ARBA00007992"/>
    </source>
</evidence>
<sequence length="455" mass="50194">MQIIIVGAGLAGLSTALALSHSSAKHRIVLLESASALAEIGAGVQLTPIATRQFKAWGLETQLLAASALPEAWNLRQGSDGEVLNRVQMDRFVEWYGAPYVVVHRADLHKILHEAVAARGVDVRLNSRVEEFGIEQGWVKLMSGETLLGDLVVACDGINSSARTQLLKSLGSNTRQENELEATGWAAYRLMVDVAKVRQESLTRDIVSEHAGNCWYSKISPFLVSVLTTPRTDTNRSIMTYMIRDSGKLNMVLSHPDDVDTSTWTRKQYLAKIQSYYADMDPRALHLVNLSTGPITNWPVHQVVKLPAWTSRSGRFVLIGDAAHAMAFYLSMGVSLAIEDAAALTTALDLHESSPKGTSLVKSMRLFENVRKPRAEKIRDASLHAGAMLHLPPGLEKNLRDQSARNDSAVLEAQTGDMLLDWISYGITDKQVREECYGYDVVTEMRRHATIGKLH</sequence>
<reference evidence="8" key="1">
    <citation type="submission" date="2022-10" db="EMBL/GenBank/DDBJ databases">
        <title>Tapping the CABI collections for fungal endophytes: first genome assemblies for Collariella, Neodidymelliopsis, Ascochyta clinopodiicola, Didymella pomorum, Didymosphaeria variabile, Neocosmospora piperis and Neocucurbitaria cava.</title>
        <authorList>
            <person name="Hill R."/>
        </authorList>
    </citation>
    <scope>NUCLEOTIDE SEQUENCE</scope>
    <source>
        <strain evidence="8">IMI 356815</strain>
    </source>
</reference>
<evidence type="ECO:0000313" key="9">
    <source>
        <dbReference type="Proteomes" id="UP001140513"/>
    </source>
</evidence>
<dbReference type="GO" id="GO:0004497">
    <property type="term" value="F:monooxygenase activity"/>
    <property type="evidence" value="ECO:0007669"/>
    <property type="project" value="UniProtKB-KW"/>
</dbReference>
<dbReference type="Pfam" id="PF01494">
    <property type="entry name" value="FAD_binding_3"/>
    <property type="match status" value="1"/>
</dbReference>
<keyword evidence="6" id="KW-0732">Signal</keyword>
<keyword evidence="4" id="KW-0560">Oxidoreductase</keyword>
<evidence type="ECO:0000256" key="6">
    <source>
        <dbReference type="SAM" id="SignalP"/>
    </source>
</evidence>
<evidence type="ECO:0000256" key="5">
    <source>
        <dbReference type="ARBA" id="ARBA00023033"/>
    </source>
</evidence>
<dbReference type="SUPFAM" id="SSF51905">
    <property type="entry name" value="FAD/NAD(P)-binding domain"/>
    <property type="match status" value="1"/>
</dbReference>
<keyword evidence="3" id="KW-0274">FAD</keyword>
<feature type="signal peptide" evidence="6">
    <location>
        <begin position="1"/>
        <end position="18"/>
    </location>
</feature>